<dbReference type="EMBL" id="CM042883">
    <property type="protein sequence ID" value="KAI4372196.1"/>
    <property type="molecule type" value="Genomic_DNA"/>
</dbReference>
<protein>
    <submittedName>
        <fullName evidence="1">Uncharacterized protein</fullName>
    </submittedName>
</protein>
<evidence type="ECO:0000313" key="1">
    <source>
        <dbReference type="EMBL" id="KAI4372196.1"/>
    </source>
</evidence>
<keyword evidence="2" id="KW-1185">Reference proteome</keyword>
<name>A0ACB9QZC2_9MYRT</name>
<accession>A0ACB9QZC2</accession>
<evidence type="ECO:0000313" key="2">
    <source>
        <dbReference type="Proteomes" id="UP001057402"/>
    </source>
</evidence>
<proteinExistence type="predicted"/>
<gene>
    <name evidence="1" type="ORF">MLD38_010460</name>
</gene>
<reference evidence="2" key="1">
    <citation type="journal article" date="2023" name="Front. Plant Sci.">
        <title>Chromosomal-level genome assembly of Melastoma candidum provides insights into trichome evolution.</title>
        <authorList>
            <person name="Zhong Y."/>
            <person name="Wu W."/>
            <person name="Sun C."/>
            <person name="Zou P."/>
            <person name="Liu Y."/>
            <person name="Dai S."/>
            <person name="Zhou R."/>
        </authorList>
    </citation>
    <scope>NUCLEOTIDE SEQUENCE [LARGE SCALE GENOMIC DNA]</scope>
</reference>
<comment type="caution">
    <text evidence="1">The sequence shown here is derived from an EMBL/GenBank/DDBJ whole genome shotgun (WGS) entry which is preliminary data.</text>
</comment>
<organism evidence="1 2">
    <name type="scientific">Melastoma candidum</name>
    <dbReference type="NCBI Taxonomy" id="119954"/>
    <lineage>
        <taxon>Eukaryota</taxon>
        <taxon>Viridiplantae</taxon>
        <taxon>Streptophyta</taxon>
        <taxon>Embryophyta</taxon>
        <taxon>Tracheophyta</taxon>
        <taxon>Spermatophyta</taxon>
        <taxon>Magnoliopsida</taxon>
        <taxon>eudicotyledons</taxon>
        <taxon>Gunneridae</taxon>
        <taxon>Pentapetalae</taxon>
        <taxon>rosids</taxon>
        <taxon>malvids</taxon>
        <taxon>Myrtales</taxon>
        <taxon>Melastomataceae</taxon>
        <taxon>Melastomatoideae</taxon>
        <taxon>Melastomateae</taxon>
        <taxon>Melastoma</taxon>
    </lineage>
</organism>
<dbReference type="Proteomes" id="UP001057402">
    <property type="component" value="Chromosome 4"/>
</dbReference>
<sequence length="151" mass="16850">MLPTGLTMRSSNKRPGRKKQHQMCFGSIDDKLANDGIISLPASILLWSLALPEWADRRHKYCHPFTPGLAKHENVKRLPRCLVRGYTGDPLSDRQKQLVKMLSKLGAEAVSEFYEGGFHGVELFDPVQVQNLMKLIKAFVNGGDGAIKSTM</sequence>